<dbReference type="Proteomes" id="UP000006727">
    <property type="component" value="Chromosome 16"/>
</dbReference>
<feature type="compositionally biased region" description="Basic and acidic residues" evidence="1">
    <location>
        <begin position="595"/>
        <end position="606"/>
    </location>
</feature>
<dbReference type="Gramene" id="Pp3c16_10870V3.3">
    <property type="protein sequence ID" value="Pp3c16_10870V3.3"/>
    <property type="gene ID" value="Pp3c16_10870"/>
</dbReference>
<evidence type="ECO:0000313" key="4">
    <source>
        <dbReference type="EnsemblPlants" id="Pp3c16_10870V3.3"/>
    </source>
</evidence>
<dbReference type="Pfam" id="PF22910">
    <property type="entry name" value="EDR4-like_1st"/>
    <property type="match status" value="1"/>
</dbReference>
<feature type="compositionally biased region" description="Polar residues" evidence="1">
    <location>
        <begin position="479"/>
        <end position="495"/>
    </location>
</feature>
<gene>
    <name evidence="4" type="primary">LOC112293828</name>
</gene>
<evidence type="ECO:0008006" key="6">
    <source>
        <dbReference type="Google" id="ProtNLM"/>
    </source>
</evidence>
<dbReference type="PANTHER" id="PTHR31105">
    <property type="entry name" value="EXTRA-LARGE G-PROTEIN-LIKE"/>
    <property type="match status" value="1"/>
</dbReference>
<feature type="compositionally biased region" description="Polar residues" evidence="1">
    <location>
        <begin position="664"/>
        <end position="677"/>
    </location>
</feature>
<proteinExistence type="predicted"/>
<protein>
    <recommendedName>
        <fullName evidence="6">Zinc-ribbon domain-containing protein</fullName>
    </recommendedName>
</protein>
<reference evidence="4" key="3">
    <citation type="submission" date="2020-12" db="UniProtKB">
        <authorList>
            <consortium name="EnsemblPlants"/>
        </authorList>
    </citation>
    <scope>IDENTIFICATION</scope>
</reference>
<feature type="region of interest" description="Disordered" evidence="1">
    <location>
        <begin position="221"/>
        <end position="268"/>
    </location>
</feature>
<feature type="compositionally biased region" description="Basic and acidic residues" evidence="1">
    <location>
        <begin position="131"/>
        <end position="143"/>
    </location>
</feature>
<dbReference type="EMBL" id="ABEU02000016">
    <property type="status" value="NOT_ANNOTATED_CDS"/>
    <property type="molecule type" value="Genomic_DNA"/>
</dbReference>
<evidence type="ECO:0000313" key="5">
    <source>
        <dbReference type="Proteomes" id="UP000006727"/>
    </source>
</evidence>
<name>A0A7I4F6A5_PHYPA</name>
<dbReference type="InterPro" id="IPR055126">
    <property type="entry name" value="EDR4-like_N"/>
</dbReference>
<evidence type="ECO:0000259" key="2">
    <source>
        <dbReference type="Pfam" id="PF11331"/>
    </source>
</evidence>
<organism evidence="4 5">
    <name type="scientific">Physcomitrium patens</name>
    <name type="common">Spreading-leaved earth moss</name>
    <name type="synonym">Physcomitrella patens</name>
    <dbReference type="NCBI Taxonomy" id="3218"/>
    <lineage>
        <taxon>Eukaryota</taxon>
        <taxon>Viridiplantae</taxon>
        <taxon>Streptophyta</taxon>
        <taxon>Embryophyta</taxon>
        <taxon>Bryophyta</taxon>
        <taxon>Bryophytina</taxon>
        <taxon>Bryopsida</taxon>
        <taxon>Funariidae</taxon>
        <taxon>Funariales</taxon>
        <taxon>Funariaceae</taxon>
        <taxon>Physcomitrium</taxon>
    </lineage>
</organism>
<keyword evidence="5" id="KW-1185">Reference proteome</keyword>
<dbReference type="Pfam" id="PF11331">
    <property type="entry name" value="Zn_ribbon_12"/>
    <property type="match status" value="1"/>
</dbReference>
<dbReference type="InterPro" id="IPR021480">
    <property type="entry name" value="Zinc_ribbon_12"/>
</dbReference>
<feature type="compositionally biased region" description="Basic and acidic residues" evidence="1">
    <location>
        <begin position="699"/>
        <end position="710"/>
    </location>
</feature>
<sequence>MLTEPVPGIVCCASLCGSLGVPHHVAPWEQHWNGGDPVKQVRSAPRDKIMDSKLRIVQCPKCRAYLQEPPVGNPFYECGSCFATLQANHATQEDVDNRLRMKAQLKRLESEKNTKSLPPEDGCKVFTSESSSEKSIDREEHGQFGEGSPSRSPSRRESPLRGPISGHAPLPQAQPEHQRQAVESIDQPHYYPQNAVSRSKLDGPQEKVEALSYNLNQLGVEDSSEVKSQNLDTSGAEGANGHGAHLRSTRRPRSGELQPDRVVEGYHPQIRKSVSFKDPASTHSLGGDQTSISKDVHQVNRIPPPEPEDSIEDHIHHILDDFLSARYDAKPQYSKVEGYEMQREIHGASEISEYGTSSRTSSVGDGDAHHAMVVESHSRPKSGELDSYVVLDHRVTRPGSYQRSSSASRYSHLNSVHHHATDGHERYHSDGEVFLPHTHSASKMQHRSTAYQAHQPSHVPYQSSAQSPPHYSFNKPPAGQTQYLSPDSSVTNGSPKTYPFLPRPDEAPVVHCQHCEQLLSVPSNLPPTKKGYQKLRCGACFKISVFLVALEEHISAPTISPKGHVPSADFSTAHALHVTNSPDSGFSSRHINHGAKSDSETGDKGHASVVSGGSPRLPPVVRNIPRIPSGSKLMAMTSATNGTTMTGHAAVSNLHSGTGALMGRSNSSSHYSDGTTYRRSHSAYGPNGEHVMSSLGPRSDYEGHHPHDGRFFQTSSESDNDSPRQRPPISSFKGEQFYASSRMPLDRHVAQQYSKDEGYMQEANSTSSMSLKGIIKKGVKELTKPKENSSNNLYRRKVVVNGSPIPDALVKRAETMAGPIHPGSYWYDSQAGFWGLSGGPCLGIIPPHIEELSLQPLSRYCSGGQTGVLVNGRELHKSDYDLLVRRGLPPTPGKTYFIDIEGHVKEAVSGLELRGLGSFAPTLDQTTRGQGMWVPGSG</sequence>
<dbReference type="PANTHER" id="PTHR31105:SF42">
    <property type="entry name" value="OS02G0258300 PROTEIN"/>
    <property type="match status" value="1"/>
</dbReference>
<evidence type="ECO:0000259" key="3">
    <source>
        <dbReference type="Pfam" id="PF22910"/>
    </source>
</evidence>
<evidence type="ECO:0000256" key="1">
    <source>
        <dbReference type="SAM" id="MobiDB-lite"/>
    </source>
</evidence>
<dbReference type="InterPro" id="IPR040244">
    <property type="entry name" value="EDR4-like"/>
</dbReference>
<dbReference type="AlphaFoldDB" id="A0A7I4F6A5"/>
<dbReference type="InParanoid" id="A0A7I4F6A5"/>
<feature type="region of interest" description="Disordered" evidence="1">
    <location>
        <begin position="440"/>
        <end position="502"/>
    </location>
</feature>
<feature type="domain" description="Probable zinc-ribbon" evidence="2">
    <location>
        <begin position="507"/>
        <end position="546"/>
    </location>
</feature>
<dbReference type="GO" id="GO:1900150">
    <property type="term" value="P:regulation of defense response to fungus"/>
    <property type="evidence" value="ECO:0007669"/>
    <property type="project" value="InterPro"/>
</dbReference>
<accession>A0A7I4F6A5</accession>
<reference evidence="4 5" key="2">
    <citation type="journal article" date="2018" name="Plant J.">
        <title>The Physcomitrella patens chromosome-scale assembly reveals moss genome structure and evolution.</title>
        <authorList>
            <person name="Lang D."/>
            <person name="Ullrich K.K."/>
            <person name="Murat F."/>
            <person name="Fuchs J."/>
            <person name="Jenkins J."/>
            <person name="Haas F.B."/>
            <person name="Piednoel M."/>
            <person name="Gundlach H."/>
            <person name="Van Bel M."/>
            <person name="Meyberg R."/>
            <person name="Vives C."/>
            <person name="Morata J."/>
            <person name="Symeonidi A."/>
            <person name="Hiss M."/>
            <person name="Muchero W."/>
            <person name="Kamisugi Y."/>
            <person name="Saleh O."/>
            <person name="Blanc G."/>
            <person name="Decker E.L."/>
            <person name="van Gessel N."/>
            <person name="Grimwood J."/>
            <person name="Hayes R.D."/>
            <person name="Graham S.W."/>
            <person name="Gunter L.E."/>
            <person name="McDaniel S.F."/>
            <person name="Hoernstein S.N.W."/>
            <person name="Larsson A."/>
            <person name="Li F.W."/>
            <person name="Perroud P.F."/>
            <person name="Phillips J."/>
            <person name="Ranjan P."/>
            <person name="Rokshar D.S."/>
            <person name="Rothfels C.J."/>
            <person name="Schneider L."/>
            <person name="Shu S."/>
            <person name="Stevenson D.W."/>
            <person name="Thummler F."/>
            <person name="Tillich M."/>
            <person name="Villarreal Aguilar J.C."/>
            <person name="Widiez T."/>
            <person name="Wong G.K."/>
            <person name="Wymore A."/>
            <person name="Zhang Y."/>
            <person name="Zimmer A.D."/>
            <person name="Quatrano R.S."/>
            <person name="Mayer K.F.X."/>
            <person name="Goodstein D."/>
            <person name="Casacuberta J.M."/>
            <person name="Vandepoele K."/>
            <person name="Reski R."/>
            <person name="Cuming A.C."/>
            <person name="Tuskan G.A."/>
            <person name="Maumus F."/>
            <person name="Salse J."/>
            <person name="Schmutz J."/>
            <person name="Rensing S.A."/>
        </authorList>
    </citation>
    <scope>NUCLEOTIDE SEQUENCE [LARGE SCALE GENOMIC DNA]</scope>
    <source>
        <strain evidence="4 5">cv. Gransden 2004</strain>
    </source>
</reference>
<dbReference type="FunCoup" id="A0A7I4F6A5">
    <property type="interactions" value="1840"/>
</dbReference>
<feature type="domain" description="Enhanced disease resistance 4-like N-terminal" evidence="3">
    <location>
        <begin position="53"/>
        <end position="87"/>
    </location>
</feature>
<feature type="region of interest" description="Disordered" evidence="1">
    <location>
        <begin position="581"/>
        <end position="627"/>
    </location>
</feature>
<feature type="region of interest" description="Disordered" evidence="1">
    <location>
        <begin position="109"/>
        <end position="181"/>
    </location>
</feature>
<feature type="region of interest" description="Disordered" evidence="1">
    <location>
        <begin position="656"/>
        <end position="732"/>
    </location>
</feature>
<reference evidence="4 5" key="1">
    <citation type="journal article" date="2008" name="Science">
        <title>The Physcomitrella genome reveals evolutionary insights into the conquest of land by plants.</title>
        <authorList>
            <person name="Rensing S."/>
            <person name="Lang D."/>
            <person name="Zimmer A."/>
            <person name="Terry A."/>
            <person name="Salamov A."/>
            <person name="Shapiro H."/>
            <person name="Nishiyama T."/>
            <person name="Perroud P.-F."/>
            <person name="Lindquist E."/>
            <person name="Kamisugi Y."/>
            <person name="Tanahashi T."/>
            <person name="Sakakibara K."/>
            <person name="Fujita T."/>
            <person name="Oishi K."/>
            <person name="Shin-I T."/>
            <person name="Kuroki Y."/>
            <person name="Toyoda A."/>
            <person name="Suzuki Y."/>
            <person name="Hashimoto A."/>
            <person name="Yamaguchi K."/>
            <person name="Sugano A."/>
            <person name="Kohara Y."/>
            <person name="Fujiyama A."/>
            <person name="Anterola A."/>
            <person name="Aoki S."/>
            <person name="Ashton N."/>
            <person name="Barbazuk W.B."/>
            <person name="Barker E."/>
            <person name="Bennetzen J."/>
            <person name="Bezanilla M."/>
            <person name="Blankenship R."/>
            <person name="Cho S.H."/>
            <person name="Dutcher S."/>
            <person name="Estelle M."/>
            <person name="Fawcett J.A."/>
            <person name="Gundlach H."/>
            <person name="Hanada K."/>
            <person name="Heyl A."/>
            <person name="Hicks K.A."/>
            <person name="Hugh J."/>
            <person name="Lohr M."/>
            <person name="Mayer K."/>
            <person name="Melkozernov A."/>
            <person name="Murata T."/>
            <person name="Nelson D."/>
            <person name="Pils B."/>
            <person name="Prigge M."/>
            <person name="Reiss B."/>
            <person name="Renner T."/>
            <person name="Rombauts S."/>
            <person name="Rushton P."/>
            <person name="Sanderfoot A."/>
            <person name="Schween G."/>
            <person name="Shiu S.-H."/>
            <person name="Stueber K."/>
            <person name="Theodoulou F.L."/>
            <person name="Tu H."/>
            <person name="Van de Peer Y."/>
            <person name="Verrier P.J."/>
            <person name="Waters E."/>
            <person name="Wood A."/>
            <person name="Yang L."/>
            <person name="Cove D."/>
            <person name="Cuming A."/>
            <person name="Hasebe M."/>
            <person name="Lucas S."/>
            <person name="Mishler D.B."/>
            <person name="Reski R."/>
            <person name="Grigoriev I."/>
            <person name="Quatrano R.S."/>
            <person name="Boore J.L."/>
        </authorList>
    </citation>
    <scope>NUCLEOTIDE SEQUENCE [LARGE SCALE GENOMIC DNA]</scope>
    <source>
        <strain evidence="4 5">cv. Gransden 2004</strain>
    </source>
</reference>
<dbReference type="EnsemblPlants" id="Pp3c16_10870V3.3">
    <property type="protein sequence ID" value="Pp3c16_10870V3.3"/>
    <property type="gene ID" value="Pp3c16_10870"/>
</dbReference>
<feature type="compositionally biased region" description="Polar residues" evidence="1">
    <location>
        <begin position="440"/>
        <end position="469"/>
    </location>
</feature>